<dbReference type="InterPro" id="IPR015421">
    <property type="entry name" value="PyrdxlP-dep_Trfase_major"/>
</dbReference>
<reference evidence="4 5" key="1">
    <citation type="submission" date="2017-09" db="EMBL/GenBank/DDBJ databases">
        <title>Depth-based differentiation of microbial function through sediment-hosted aquifers and enrichment of novel symbionts in the deep terrestrial subsurface.</title>
        <authorList>
            <person name="Probst A.J."/>
            <person name="Ladd B."/>
            <person name="Jarett J.K."/>
            <person name="Geller-Mcgrath D.E."/>
            <person name="Sieber C.M."/>
            <person name="Emerson J.B."/>
            <person name="Anantharaman K."/>
            <person name="Thomas B.C."/>
            <person name="Malmstrom R."/>
            <person name="Stieglmeier M."/>
            <person name="Klingl A."/>
            <person name="Woyke T."/>
            <person name="Ryan C.M."/>
            <person name="Banfield J.F."/>
        </authorList>
    </citation>
    <scope>NUCLEOTIDE SEQUENCE [LARGE SCALE GENOMIC DNA]</scope>
    <source>
        <strain evidence="4">CG22_combo_CG10-13_8_21_14_all_38_20</strain>
    </source>
</reference>
<evidence type="ECO:0000313" key="4">
    <source>
        <dbReference type="EMBL" id="PIP61883.1"/>
    </source>
</evidence>
<gene>
    <name evidence="4" type="ORF">COW99_01515</name>
</gene>
<dbReference type="GO" id="GO:0008483">
    <property type="term" value="F:transaminase activity"/>
    <property type="evidence" value="ECO:0007669"/>
    <property type="project" value="TreeGrafter"/>
</dbReference>
<comment type="similarity">
    <text evidence="3">Belongs to the DegT/DnrJ/EryC1 family.</text>
</comment>
<evidence type="ECO:0000256" key="2">
    <source>
        <dbReference type="PIRSR" id="PIRSR000390-2"/>
    </source>
</evidence>
<dbReference type="InterPro" id="IPR015424">
    <property type="entry name" value="PyrdxlP-dep_Trfase"/>
</dbReference>
<dbReference type="SUPFAM" id="SSF53383">
    <property type="entry name" value="PLP-dependent transferases"/>
    <property type="match status" value="1"/>
</dbReference>
<dbReference type="GO" id="GO:0030170">
    <property type="term" value="F:pyridoxal phosphate binding"/>
    <property type="evidence" value="ECO:0007669"/>
    <property type="project" value="TreeGrafter"/>
</dbReference>
<organism evidence="4 5">
    <name type="scientific">Candidatus Roizmanbacteria bacterium CG22_combo_CG10-13_8_21_14_all_38_20</name>
    <dbReference type="NCBI Taxonomy" id="1974862"/>
    <lineage>
        <taxon>Bacteria</taxon>
        <taxon>Candidatus Roizmaniibacteriota</taxon>
    </lineage>
</organism>
<dbReference type="GO" id="GO:0000271">
    <property type="term" value="P:polysaccharide biosynthetic process"/>
    <property type="evidence" value="ECO:0007669"/>
    <property type="project" value="TreeGrafter"/>
</dbReference>
<feature type="active site" description="Proton acceptor" evidence="1">
    <location>
        <position position="185"/>
    </location>
</feature>
<dbReference type="Proteomes" id="UP000231246">
    <property type="component" value="Unassembled WGS sequence"/>
</dbReference>
<dbReference type="Gene3D" id="3.90.1150.10">
    <property type="entry name" value="Aspartate Aminotransferase, domain 1"/>
    <property type="match status" value="1"/>
</dbReference>
<sequence length="398" mass="44626">MLKVISSGLSPNTKATDVIIALEALILKRHWKDPLQLHILKKWFASRYNSDQVYLFNSGRSALYFLLKAAGVTKQDEVIVQAFTCIGAINPIIWIGAKPVYIDIDPQTYNLDPDLLESSITSKTKVVIVQHTFGIPAAISKIKKICQEHKIILIEDCAVSIGAFVGKKEVGTYGDAAFFSFGRDKIVSSVSGGAAIINNLKHFANLDELYREILEPSSNWVYQQLLHPVAMAVILPLYLIQVGKILLVLLQKIKLISKPYEELEYSGGKPESYPRRYSPALVPLIMHQLRQLDAMDARRVFNASYYGENLIKGAVYLRYPVLVKNREQILNKAQRAGIYLGTWYDSVINPAGVTLSNFKYKKGSCPVAEDIAGRILNLPTYARLTVREIKKVRDIVND</sequence>
<evidence type="ECO:0000313" key="5">
    <source>
        <dbReference type="Proteomes" id="UP000231246"/>
    </source>
</evidence>
<dbReference type="PIRSF" id="PIRSF000390">
    <property type="entry name" value="PLP_StrS"/>
    <property type="match status" value="1"/>
</dbReference>
<dbReference type="Gene3D" id="3.40.640.10">
    <property type="entry name" value="Type I PLP-dependent aspartate aminotransferase-like (Major domain)"/>
    <property type="match status" value="1"/>
</dbReference>
<evidence type="ECO:0008006" key="6">
    <source>
        <dbReference type="Google" id="ProtNLM"/>
    </source>
</evidence>
<dbReference type="InterPro" id="IPR000653">
    <property type="entry name" value="DegT/StrS_aminotransferase"/>
</dbReference>
<dbReference type="PANTHER" id="PTHR30244">
    <property type="entry name" value="TRANSAMINASE"/>
    <property type="match status" value="1"/>
</dbReference>
<dbReference type="InterPro" id="IPR015422">
    <property type="entry name" value="PyrdxlP-dep_Trfase_small"/>
</dbReference>
<dbReference type="Pfam" id="PF01041">
    <property type="entry name" value="DegT_DnrJ_EryC1"/>
    <property type="match status" value="2"/>
</dbReference>
<comment type="caution">
    <text evidence="4">The sequence shown here is derived from an EMBL/GenBank/DDBJ whole genome shotgun (WGS) entry which is preliminary data.</text>
</comment>
<evidence type="ECO:0000256" key="3">
    <source>
        <dbReference type="RuleBase" id="RU004508"/>
    </source>
</evidence>
<name>A0A2H0BW24_9BACT</name>
<dbReference type="EMBL" id="PCTA01000010">
    <property type="protein sequence ID" value="PIP61883.1"/>
    <property type="molecule type" value="Genomic_DNA"/>
</dbReference>
<dbReference type="PANTHER" id="PTHR30244:SF34">
    <property type="entry name" value="DTDP-4-AMINO-4,6-DIDEOXYGALACTOSE TRANSAMINASE"/>
    <property type="match status" value="1"/>
</dbReference>
<protein>
    <recommendedName>
        <fullName evidence="6">DegT/DnrJ/EryC1/StrS aminotransferase</fullName>
    </recommendedName>
</protein>
<keyword evidence="2 3" id="KW-0663">Pyridoxal phosphate</keyword>
<proteinExistence type="inferred from homology"/>
<evidence type="ECO:0000256" key="1">
    <source>
        <dbReference type="PIRSR" id="PIRSR000390-1"/>
    </source>
</evidence>
<feature type="modified residue" description="N6-(pyridoxal phosphate)lysine" evidence="2">
    <location>
        <position position="185"/>
    </location>
</feature>
<accession>A0A2H0BW24</accession>
<dbReference type="AlphaFoldDB" id="A0A2H0BW24"/>